<evidence type="ECO:0000256" key="1">
    <source>
        <dbReference type="SAM" id="MobiDB-lite"/>
    </source>
</evidence>
<dbReference type="AlphaFoldDB" id="S7W9L7"/>
<evidence type="ECO:0008006" key="5">
    <source>
        <dbReference type="Google" id="ProtNLM"/>
    </source>
</evidence>
<organism evidence="3 4">
    <name type="scientific">Spraguea lophii (strain 42_110)</name>
    <name type="common">Microsporidian parasite</name>
    <dbReference type="NCBI Taxonomy" id="1358809"/>
    <lineage>
        <taxon>Eukaryota</taxon>
        <taxon>Fungi</taxon>
        <taxon>Fungi incertae sedis</taxon>
        <taxon>Microsporidia</taxon>
        <taxon>Spragueidae</taxon>
        <taxon>Spraguea</taxon>
    </lineage>
</organism>
<accession>S7W9L7</accession>
<protein>
    <recommendedName>
        <fullName evidence="5">Thioredoxin domain-containing protein</fullName>
    </recommendedName>
</protein>
<reference evidence="4" key="1">
    <citation type="journal article" date="2013" name="PLoS Genet.">
        <title>The genome of Spraguea lophii and the basis of host-microsporidian interactions.</title>
        <authorList>
            <person name="Campbell S.E."/>
            <person name="Williams T.A."/>
            <person name="Yousuf A."/>
            <person name="Soanes D.M."/>
            <person name="Paszkiewicz K.H."/>
            <person name="Williams B.A.P."/>
        </authorList>
    </citation>
    <scope>NUCLEOTIDE SEQUENCE [LARGE SCALE GENOMIC DNA]</scope>
    <source>
        <strain evidence="4">42_110</strain>
    </source>
</reference>
<feature type="chain" id="PRO_5004546022" description="Thioredoxin domain-containing protein" evidence="2">
    <location>
        <begin position="19"/>
        <end position="258"/>
    </location>
</feature>
<keyword evidence="2" id="KW-0732">Signal</keyword>
<dbReference type="EMBL" id="ATCN01000181">
    <property type="protein sequence ID" value="EPR79610.1"/>
    <property type="molecule type" value="Genomic_DNA"/>
</dbReference>
<proteinExistence type="predicted"/>
<evidence type="ECO:0000313" key="4">
    <source>
        <dbReference type="Proteomes" id="UP000014978"/>
    </source>
</evidence>
<feature type="non-terminal residue" evidence="3">
    <location>
        <position position="258"/>
    </location>
</feature>
<comment type="caution">
    <text evidence="3">The sequence shown here is derived from an EMBL/GenBank/DDBJ whole genome shotgun (WGS) entry which is preliminary data.</text>
</comment>
<dbReference type="VEuPathDB" id="MicrosporidiaDB:SLOPH_712"/>
<dbReference type="HOGENOM" id="CLU_1078382_0_0_1"/>
<feature type="compositionally biased region" description="Low complexity" evidence="1">
    <location>
        <begin position="156"/>
        <end position="200"/>
    </location>
</feature>
<gene>
    <name evidence="3" type="ORF">SLOPH_712</name>
</gene>
<evidence type="ECO:0000256" key="2">
    <source>
        <dbReference type="SAM" id="SignalP"/>
    </source>
</evidence>
<name>S7W9L7_SPRLO</name>
<keyword evidence="4" id="KW-1185">Reference proteome</keyword>
<dbReference type="Proteomes" id="UP000014978">
    <property type="component" value="Unassembled WGS sequence"/>
</dbReference>
<sequence>MLFLLIFSILQIPLKIFCIPLNNIPILTTKNIYTTDTYLIYIYYEKEDFICPWCKFLNKRLEEYTFPIKKLNFVNNPILGTRFLNYMFPQLILKAENSFYSFKIHEYNKLHNIMIAYNNYKNGVGDERVEDKSDVRDKSNKNGKSSRNDNNDKGNKSSNINDVNNNNNNTDVNNTTNSNNITNNNNTTNNNTTTTNKTTTINNNHIRNLLHKNNIKELYFKPTNIFVKNISYIFYFYNFYLERIGIYIRRIPPILLSF</sequence>
<feature type="region of interest" description="Disordered" evidence="1">
    <location>
        <begin position="129"/>
        <end position="200"/>
    </location>
</feature>
<feature type="signal peptide" evidence="2">
    <location>
        <begin position="1"/>
        <end position="18"/>
    </location>
</feature>
<dbReference type="InParanoid" id="S7W9L7"/>
<evidence type="ECO:0000313" key="3">
    <source>
        <dbReference type="EMBL" id="EPR79610.1"/>
    </source>
</evidence>
<dbReference type="OrthoDB" id="2188863at2759"/>
<feature type="compositionally biased region" description="Basic and acidic residues" evidence="1">
    <location>
        <begin position="129"/>
        <end position="155"/>
    </location>
</feature>